<keyword evidence="2 4" id="KW-0689">Ribosomal protein</keyword>
<dbReference type="Gene3D" id="3.90.470.10">
    <property type="entry name" value="Ribosomal protein L22/L17"/>
    <property type="match status" value="1"/>
</dbReference>
<proteinExistence type="inferred from homology"/>
<dbReference type="PANTHER" id="PTHR13501:SF10">
    <property type="entry name" value="LARGE RIBOSOMAL SUBUNIT PROTEIN UL22M"/>
    <property type="match status" value="1"/>
</dbReference>
<keyword evidence="6" id="KW-1185">Reference proteome</keyword>
<evidence type="ECO:0000313" key="5">
    <source>
        <dbReference type="EMBL" id="KAK7842446.1"/>
    </source>
</evidence>
<evidence type="ECO:0000256" key="2">
    <source>
        <dbReference type="ARBA" id="ARBA00022980"/>
    </source>
</evidence>
<dbReference type="InterPro" id="IPR036394">
    <property type="entry name" value="Ribosomal_uL22_sf"/>
</dbReference>
<evidence type="ECO:0000256" key="3">
    <source>
        <dbReference type="ARBA" id="ARBA00023274"/>
    </source>
</evidence>
<dbReference type="Pfam" id="PF00237">
    <property type="entry name" value="Ribosomal_L22"/>
    <property type="match status" value="1"/>
</dbReference>
<comment type="similarity">
    <text evidence="1 4">Belongs to the universal ribosomal protein uL22 family.</text>
</comment>
<evidence type="ECO:0000313" key="6">
    <source>
        <dbReference type="Proteomes" id="UP000237347"/>
    </source>
</evidence>
<organism evidence="5 6">
    <name type="scientific">Quercus suber</name>
    <name type="common">Cork oak</name>
    <dbReference type="NCBI Taxonomy" id="58331"/>
    <lineage>
        <taxon>Eukaryota</taxon>
        <taxon>Viridiplantae</taxon>
        <taxon>Streptophyta</taxon>
        <taxon>Embryophyta</taxon>
        <taxon>Tracheophyta</taxon>
        <taxon>Spermatophyta</taxon>
        <taxon>Magnoliopsida</taxon>
        <taxon>eudicotyledons</taxon>
        <taxon>Gunneridae</taxon>
        <taxon>Pentapetalae</taxon>
        <taxon>rosids</taxon>
        <taxon>fabids</taxon>
        <taxon>Fagales</taxon>
        <taxon>Fagaceae</taxon>
        <taxon>Quercus</taxon>
    </lineage>
</organism>
<evidence type="ECO:0000256" key="1">
    <source>
        <dbReference type="ARBA" id="ARBA00009451"/>
    </source>
</evidence>
<dbReference type="InterPro" id="IPR047867">
    <property type="entry name" value="Ribosomal_uL22_bac/org-type"/>
</dbReference>
<dbReference type="InterPro" id="IPR001063">
    <property type="entry name" value="Ribosomal_uL22"/>
</dbReference>
<dbReference type="AlphaFoldDB" id="A0AAW0KUW5"/>
<keyword evidence="3 4" id="KW-0687">Ribonucleoprotein</keyword>
<evidence type="ECO:0000256" key="4">
    <source>
        <dbReference type="RuleBase" id="RU004005"/>
    </source>
</evidence>
<gene>
    <name evidence="5" type="primary">rpl22-A</name>
    <name evidence="5" type="ORF">CFP56_013957</name>
</gene>
<dbReference type="GO" id="GO:0003735">
    <property type="term" value="F:structural constituent of ribosome"/>
    <property type="evidence" value="ECO:0007669"/>
    <property type="project" value="InterPro"/>
</dbReference>
<sequence>MSTNRARRVIDQICGHSYEETPMILELMPCGACDPILKLVNSAVTKASNNMDLKETSLLVSKAEVKERPTRKKIRPQA</sequence>
<name>A0AAW0KUW5_QUESU</name>
<dbReference type="Proteomes" id="UP000237347">
    <property type="component" value="Unassembled WGS sequence"/>
</dbReference>
<dbReference type="EMBL" id="PKMF04000221">
    <property type="protein sequence ID" value="KAK7842446.1"/>
    <property type="molecule type" value="Genomic_DNA"/>
</dbReference>
<dbReference type="SUPFAM" id="SSF54843">
    <property type="entry name" value="Ribosomal protein L22"/>
    <property type="match status" value="1"/>
</dbReference>
<reference evidence="5 6" key="1">
    <citation type="journal article" date="2018" name="Sci. Data">
        <title>The draft genome sequence of cork oak.</title>
        <authorList>
            <person name="Ramos A.M."/>
            <person name="Usie A."/>
            <person name="Barbosa P."/>
            <person name="Barros P.M."/>
            <person name="Capote T."/>
            <person name="Chaves I."/>
            <person name="Simoes F."/>
            <person name="Abreu I."/>
            <person name="Carrasquinho I."/>
            <person name="Faro C."/>
            <person name="Guimaraes J.B."/>
            <person name="Mendonca D."/>
            <person name="Nobrega F."/>
            <person name="Rodrigues L."/>
            <person name="Saibo N.J.M."/>
            <person name="Varela M.C."/>
            <person name="Egas C."/>
            <person name="Matos J."/>
            <person name="Miguel C.M."/>
            <person name="Oliveira M.M."/>
            <person name="Ricardo C.P."/>
            <person name="Goncalves S."/>
        </authorList>
    </citation>
    <scope>NUCLEOTIDE SEQUENCE [LARGE SCALE GENOMIC DNA]</scope>
    <source>
        <strain evidence="6">cv. HL8</strain>
    </source>
</reference>
<protein>
    <submittedName>
        <fullName evidence="5">50s ribosomal protein l22</fullName>
    </submittedName>
</protein>
<dbReference type="PANTHER" id="PTHR13501">
    <property type="entry name" value="CHLOROPLAST 50S RIBOSOMAL PROTEIN L22-RELATED"/>
    <property type="match status" value="1"/>
</dbReference>
<dbReference type="GO" id="GO:0006412">
    <property type="term" value="P:translation"/>
    <property type="evidence" value="ECO:0007669"/>
    <property type="project" value="InterPro"/>
</dbReference>
<accession>A0AAW0KUW5</accession>
<dbReference type="GO" id="GO:0015934">
    <property type="term" value="C:large ribosomal subunit"/>
    <property type="evidence" value="ECO:0007669"/>
    <property type="project" value="InterPro"/>
</dbReference>
<comment type="caution">
    <text evidence="5">The sequence shown here is derived from an EMBL/GenBank/DDBJ whole genome shotgun (WGS) entry which is preliminary data.</text>
</comment>